<protein>
    <submittedName>
        <fullName evidence="14 15">Uncharacterized protein</fullName>
    </submittedName>
</protein>
<evidence type="ECO:0000256" key="7">
    <source>
        <dbReference type="ARBA" id="ARBA00022884"/>
    </source>
</evidence>
<reference evidence="14 16" key="2">
    <citation type="journal article" date="2018" name="Plant J.">
        <title>The Physcomitrella patens chromosome-scale assembly reveals moss genome structure and evolution.</title>
        <authorList>
            <person name="Lang D."/>
            <person name="Ullrich K.K."/>
            <person name="Murat F."/>
            <person name="Fuchs J."/>
            <person name="Jenkins J."/>
            <person name="Haas F.B."/>
            <person name="Piednoel M."/>
            <person name="Gundlach H."/>
            <person name="Van Bel M."/>
            <person name="Meyberg R."/>
            <person name="Vives C."/>
            <person name="Morata J."/>
            <person name="Symeonidi A."/>
            <person name="Hiss M."/>
            <person name="Muchero W."/>
            <person name="Kamisugi Y."/>
            <person name="Saleh O."/>
            <person name="Blanc G."/>
            <person name="Decker E.L."/>
            <person name="van Gessel N."/>
            <person name="Grimwood J."/>
            <person name="Hayes R.D."/>
            <person name="Graham S.W."/>
            <person name="Gunter L.E."/>
            <person name="McDaniel S.F."/>
            <person name="Hoernstein S.N.W."/>
            <person name="Larsson A."/>
            <person name="Li F.W."/>
            <person name="Perroud P.F."/>
            <person name="Phillips J."/>
            <person name="Ranjan P."/>
            <person name="Rokshar D.S."/>
            <person name="Rothfels C.J."/>
            <person name="Schneider L."/>
            <person name="Shu S."/>
            <person name="Stevenson D.W."/>
            <person name="Thummler F."/>
            <person name="Tillich M."/>
            <person name="Villarreal Aguilar J.C."/>
            <person name="Widiez T."/>
            <person name="Wong G.K."/>
            <person name="Wymore A."/>
            <person name="Zhang Y."/>
            <person name="Zimmer A.D."/>
            <person name="Quatrano R.S."/>
            <person name="Mayer K.F.X."/>
            <person name="Goodstein D."/>
            <person name="Casacuberta J.M."/>
            <person name="Vandepoele K."/>
            <person name="Reski R."/>
            <person name="Cuming A.C."/>
            <person name="Tuskan G.A."/>
            <person name="Maumus F."/>
            <person name="Salse J."/>
            <person name="Schmutz J."/>
            <person name="Rensing S.A."/>
        </authorList>
    </citation>
    <scope>NUCLEOTIDE SEQUENCE [LARGE SCALE GENOMIC DNA]</scope>
    <source>
        <strain evidence="15 16">cv. Gransden 2004</strain>
    </source>
</reference>
<reference evidence="15" key="3">
    <citation type="submission" date="2020-12" db="UniProtKB">
        <authorList>
            <consortium name="EnsemblPlants"/>
        </authorList>
    </citation>
    <scope>IDENTIFICATION</scope>
</reference>
<dbReference type="GO" id="GO:0045292">
    <property type="term" value="P:mRNA cis splicing, via spliceosome"/>
    <property type="evidence" value="ECO:0000318"/>
    <property type="project" value="GO_Central"/>
</dbReference>
<dbReference type="PaxDb" id="3218-PP1S9_160V6.1"/>
<accession>A0A2K1IU94</accession>
<evidence type="ECO:0000313" key="14">
    <source>
        <dbReference type="EMBL" id="PNR32842.1"/>
    </source>
</evidence>
<dbReference type="InterPro" id="IPR032570">
    <property type="entry name" value="SF1-HH"/>
</dbReference>
<dbReference type="GO" id="GO:0005634">
    <property type="term" value="C:nucleus"/>
    <property type="evidence" value="ECO:0000318"/>
    <property type="project" value="GO_Central"/>
</dbReference>
<comment type="subcellular location">
    <subcellularLocation>
        <location evidence="1">Nucleus</location>
    </subcellularLocation>
</comment>
<dbReference type="PANTHER" id="PTHR11208">
    <property type="entry name" value="RNA-BINDING PROTEIN RELATED"/>
    <property type="match status" value="1"/>
</dbReference>
<dbReference type="InterPro" id="IPR036875">
    <property type="entry name" value="Znf_CCHC_sf"/>
</dbReference>
<evidence type="ECO:0000256" key="10">
    <source>
        <dbReference type="PROSITE-ProRule" id="PRU00117"/>
    </source>
</evidence>
<keyword evidence="4" id="KW-0479">Metal-binding</keyword>
<feature type="domain" description="CCHC-type" evidence="13">
    <location>
        <begin position="362"/>
        <end position="378"/>
    </location>
</feature>
<evidence type="ECO:0000256" key="11">
    <source>
        <dbReference type="SAM" id="MobiDB-lite"/>
    </source>
</evidence>
<dbReference type="GO" id="GO:0003729">
    <property type="term" value="F:mRNA binding"/>
    <property type="evidence" value="ECO:0000318"/>
    <property type="project" value="GO_Central"/>
</dbReference>
<evidence type="ECO:0000313" key="15">
    <source>
        <dbReference type="EnsemblPlants" id="Pp3c20_6220V3.1"/>
    </source>
</evidence>
<evidence type="ECO:0000256" key="1">
    <source>
        <dbReference type="ARBA" id="ARBA00004123"/>
    </source>
</evidence>
<sequence>MENMDMHEGENVAEAQKEDIAPSTTMSSFELTVAAATATARKTAAALMAAHGASSKCTSTTPNVHCSTIASTKMGSKALQLANGATTTFVIPKNKLFGALVAVNQNDASKGNGAIVRKVKKEGMDEKDDMDAAKHKNATQWAPDPLEDPIVKRGLALALQTRAEQIATQLDSSFWDIEALDGPRSPSPPPIYDSNGQRTNTREGRRREQLEIERREAIGECMKLNPLYKPPVGYKPVYKEAKLFIPVKKYPGYNFIGLILGPRGNTQKRMEQETGTKIAIRGRGAVKEGKRLISGRRDKDLESVHDDLHVHITADCFEKVDAAVALIEPLLTPVDEIQNMHKRKQLRELAEMNGTMRDFPKICSICGEVGHQEWQCSKEALITFQSKVACSICGNGGHPSIDCLQKTSKPGTTQGQTLDTEYMNFLKELNNGSLGFVTNVSNSSTTTNTSVPGECFDLNTII</sequence>
<evidence type="ECO:0000256" key="5">
    <source>
        <dbReference type="ARBA" id="ARBA00022771"/>
    </source>
</evidence>
<evidence type="ECO:0000256" key="6">
    <source>
        <dbReference type="ARBA" id="ARBA00022833"/>
    </source>
</evidence>
<evidence type="ECO:0000256" key="9">
    <source>
        <dbReference type="ARBA" id="ARBA00023242"/>
    </source>
</evidence>
<evidence type="ECO:0000256" key="3">
    <source>
        <dbReference type="ARBA" id="ARBA00022664"/>
    </source>
</evidence>
<dbReference type="Proteomes" id="UP000006727">
    <property type="component" value="Chromosome 20"/>
</dbReference>
<dbReference type="InterPro" id="IPR001878">
    <property type="entry name" value="Znf_CCHC"/>
</dbReference>
<dbReference type="CDD" id="cd02395">
    <property type="entry name" value="KH-I_BBP"/>
    <property type="match status" value="1"/>
</dbReference>
<evidence type="ECO:0000259" key="12">
    <source>
        <dbReference type="SMART" id="SM00322"/>
    </source>
</evidence>
<dbReference type="STRING" id="3218.A0A2K1IU94"/>
<evidence type="ECO:0000256" key="8">
    <source>
        <dbReference type="ARBA" id="ARBA00023187"/>
    </source>
</evidence>
<dbReference type="PROSITE" id="PS50084">
    <property type="entry name" value="KH_TYPE_1"/>
    <property type="match status" value="1"/>
</dbReference>
<feature type="region of interest" description="Disordered" evidence="11">
    <location>
        <begin position="1"/>
        <end position="24"/>
    </location>
</feature>
<reference evidence="14 16" key="1">
    <citation type="journal article" date="2008" name="Science">
        <title>The Physcomitrella genome reveals evolutionary insights into the conquest of land by plants.</title>
        <authorList>
            <person name="Rensing S."/>
            <person name="Lang D."/>
            <person name="Zimmer A."/>
            <person name="Terry A."/>
            <person name="Salamov A."/>
            <person name="Shapiro H."/>
            <person name="Nishiyama T."/>
            <person name="Perroud P.-F."/>
            <person name="Lindquist E."/>
            <person name="Kamisugi Y."/>
            <person name="Tanahashi T."/>
            <person name="Sakakibara K."/>
            <person name="Fujita T."/>
            <person name="Oishi K."/>
            <person name="Shin-I T."/>
            <person name="Kuroki Y."/>
            <person name="Toyoda A."/>
            <person name="Suzuki Y."/>
            <person name="Hashimoto A."/>
            <person name="Yamaguchi K."/>
            <person name="Sugano A."/>
            <person name="Kohara Y."/>
            <person name="Fujiyama A."/>
            <person name="Anterola A."/>
            <person name="Aoki S."/>
            <person name="Ashton N."/>
            <person name="Barbazuk W.B."/>
            <person name="Barker E."/>
            <person name="Bennetzen J."/>
            <person name="Bezanilla M."/>
            <person name="Blankenship R."/>
            <person name="Cho S.H."/>
            <person name="Dutcher S."/>
            <person name="Estelle M."/>
            <person name="Fawcett J.A."/>
            <person name="Gundlach H."/>
            <person name="Hanada K."/>
            <person name="Heyl A."/>
            <person name="Hicks K.A."/>
            <person name="Hugh J."/>
            <person name="Lohr M."/>
            <person name="Mayer K."/>
            <person name="Melkozernov A."/>
            <person name="Murata T."/>
            <person name="Nelson D."/>
            <person name="Pils B."/>
            <person name="Prigge M."/>
            <person name="Reiss B."/>
            <person name="Renner T."/>
            <person name="Rombauts S."/>
            <person name="Rushton P."/>
            <person name="Sanderfoot A."/>
            <person name="Schween G."/>
            <person name="Shiu S.-H."/>
            <person name="Stueber K."/>
            <person name="Theodoulou F.L."/>
            <person name="Tu H."/>
            <person name="Van de Peer Y."/>
            <person name="Verrier P.J."/>
            <person name="Waters E."/>
            <person name="Wood A."/>
            <person name="Yang L."/>
            <person name="Cove D."/>
            <person name="Cuming A."/>
            <person name="Hasebe M."/>
            <person name="Lucas S."/>
            <person name="Mishler D.B."/>
            <person name="Reski R."/>
            <person name="Grigoriev I."/>
            <person name="Quatrano R.S."/>
            <person name="Boore J.L."/>
        </authorList>
    </citation>
    <scope>NUCLEOTIDE SEQUENCE [LARGE SCALE GENOMIC DNA]</scope>
    <source>
        <strain evidence="15 16">cv. Gransden 2004</strain>
    </source>
</reference>
<dbReference type="EMBL" id="ABEU02000020">
    <property type="protein sequence ID" value="PNR32842.1"/>
    <property type="molecule type" value="Genomic_DNA"/>
</dbReference>
<dbReference type="Pfam" id="PF16275">
    <property type="entry name" value="SF1-HH"/>
    <property type="match status" value="1"/>
</dbReference>
<evidence type="ECO:0000256" key="4">
    <source>
        <dbReference type="ARBA" id="ARBA00022723"/>
    </source>
</evidence>
<keyword evidence="16" id="KW-1185">Reference proteome</keyword>
<gene>
    <name evidence="14" type="ORF">PHYPA_024784</name>
</gene>
<evidence type="ECO:0000259" key="13">
    <source>
        <dbReference type="SMART" id="SM00343"/>
    </source>
</evidence>
<dbReference type="EnsemblPlants" id="Pp3c20_6220V3.1">
    <property type="protein sequence ID" value="Pp3c20_6220V3.1"/>
    <property type="gene ID" value="Pp3c20_6220"/>
</dbReference>
<feature type="domain" description="CCHC-type" evidence="13">
    <location>
        <begin position="389"/>
        <end position="405"/>
    </location>
</feature>
<proteinExistence type="inferred from homology"/>
<dbReference type="PANTHER" id="PTHR11208:SF148">
    <property type="entry name" value="CCHC-TYPE DOMAIN-CONTAINING PROTEIN"/>
    <property type="match status" value="1"/>
</dbReference>
<dbReference type="InterPro" id="IPR055256">
    <property type="entry name" value="KH_1_KHDC4/BBP-like"/>
</dbReference>
<feature type="domain" description="K Homology" evidence="12">
    <location>
        <begin position="237"/>
        <end position="332"/>
    </location>
</feature>
<dbReference type="Gene3D" id="4.10.60.10">
    <property type="entry name" value="Zinc finger, CCHC-type"/>
    <property type="match status" value="1"/>
</dbReference>
<dbReference type="SMART" id="SM00343">
    <property type="entry name" value="ZnF_C2HC"/>
    <property type="match status" value="2"/>
</dbReference>
<dbReference type="AlphaFoldDB" id="A0A2K1IU94"/>
<organism evidence="14">
    <name type="scientific">Physcomitrium patens</name>
    <name type="common">Spreading-leaved earth moss</name>
    <name type="synonym">Physcomitrella patens</name>
    <dbReference type="NCBI Taxonomy" id="3218"/>
    <lineage>
        <taxon>Eukaryota</taxon>
        <taxon>Viridiplantae</taxon>
        <taxon>Streptophyta</taxon>
        <taxon>Embryophyta</taxon>
        <taxon>Bryophyta</taxon>
        <taxon>Bryophytina</taxon>
        <taxon>Bryopsida</taxon>
        <taxon>Funariidae</taxon>
        <taxon>Funariales</taxon>
        <taxon>Funariaceae</taxon>
        <taxon>Physcomitrium</taxon>
    </lineage>
</organism>
<evidence type="ECO:0000313" key="16">
    <source>
        <dbReference type="Proteomes" id="UP000006727"/>
    </source>
</evidence>
<dbReference type="InterPro" id="IPR045071">
    <property type="entry name" value="BBP-like"/>
</dbReference>
<dbReference type="Pfam" id="PF22675">
    <property type="entry name" value="KH-I_KHDC4-BBP"/>
    <property type="match status" value="1"/>
</dbReference>
<keyword evidence="6" id="KW-0862">Zinc</keyword>
<dbReference type="Gene3D" id="6.10.140.1790">
    <property type="match status" value="1"/>
</dbReference>
<dbReference type="SUPFAM" id="SSF54791">
    <property type="entry name" value="Eukaryotic type KH-domain (KH-domain type I)"/>
    <property type="match status" value="1"/>
</dbReference>
<keyword evidence="3" id="KW-0507">mRNA processing</keyword>
<keyword evidence="5" id="KW-0863">Zinc-finger</keyword>
<dbReference type="GO" id="GO:0008270">
    <property type="term" value="F:zinc ion binding"/>
    <property type="evidence" value="ECO:0007669"/>
    <property type="project" value="UniProtKB-KW"/>
</dbReference>
<keyword evidence="9" id="KW-0539">Nucleus</keyword>
<dbReference type="InterPro" id="IPR004087">
    <property type="entry name" value="KH_dom"/>
</dbReference>
<dbReference type="InterPro" id="IPR036612">
    <property type="entry name" value="KH_dom_type_1_sf"/>
</dbReference>
<comment type="similarity">
    <text evidence="2">Belongs to the BBP/SF1 family.</text>
</comment>
<dbReference type="SMART" id="SM00322">
    <property type="entry name" value="KH"/>
    <property type="match status" value="1"/>
</dbReference>
<dbReference type="InParanoid" id="A0A2K1IU94"/>
<dbReference type="Gene3D" id="3.30.1370.10">
    <property type="entry name" value="K Homology domain, type 1"/>
    <property type="match status" value="1"/>
</dbReference>
<feature type="compositionally biased region" description="Basic and acidic residues" evidence="11">
    <location>
        <begin position="1"/>
        <end position="20"/>
    </location>
</feature>
<dbReference type="SUPFAM" id="SSF57756">
    <property type="entry name" value="Retrovirus zinc finger-like domains"/>
    <property type="match status" value="1"/>
</dbReference>
<feature type="region of interest" description="Disordered" evidence="11">
    <location>
        <begin position="181"/>
        <end position="207"/>
    </location>
</feature>
<keyword evidence="8" id="KW-0508">mRNA splicing</keyword>
<keyword evidence="7 10" id="KW-0694">RNA-binding</keyword>
<dbReference type="InterPro" id="IPR047086">
    <property type="entry name" value="SF1-HH_sf"/>
</dbReference>
<evidence type="ECO:0000256" key="2">
    <source>
        <dbReference type="ARBA" id="ARBA00010382"/>
    </source>
</evidence>
<dbReference type="Gramene" id="Pp3c20_6220V3.1">
    <property type="protein sequence ID" value="Pp3c20_6220V3.1"/>
    <property type="gene ID" value="Pp3c20_6220"/>
</dbReference>
<name>A0A2K1IU94_PHYPA</name>